<dbReference type="PROSITE" id="PS00671">
    <property type="entry name" value="D_2_HYDROXYACID_DH_3"/>
    <property type="match status" value="1"/>
</dbReference>
<evidence type="ECO:0000259" key="6">
    <source>
        <dbReference type="Pfam" id="PF02826"/>
    </source>
</evidence>
<feature type="domain" description="D-isomer specific 2-hydroxyacid dehydrogenase NAD-binding" evidence="6">
    <location>
        <begin position="103"/>
        <end position="273"/>
    </location>
</feature>
<dbReference type="RefSeq" id="WP_140955522.1">
    <property type="nucleotide sequence ID" value="NZ_CP065989.1"/>
</dbReference>
<evidence type="ECO:0000256" key="3">
    <source>
        <dbReference type="ARBA" id="ARBA00023027"/>
    </source>
</evidence>
<evidence type="ECO:0000256" key="1">
    <source>
        <dbReference type="ARBA" id="ARBA00005854"/>
    </source>
</evidence>
<dbReference type="PROSITE" id="PS00670">
    <property type="entry name" value="D_2_HYDROXYACID_DH_2"/>
    <property type="match status" value="1"/>
</dbReference>
<dbReference type="InterPro" id="IPR036291">
    <property type="entry name" value="NAD(P)-bd_dom_sf"/>
</dbReference>
<dbReference type="GO" id="GO:0047545">
    <property type="term" value="F:(S)-2-hydroxyglutarate dehydrogenase activity"/>
    <property type="evidence" value="ECO:0007669"/>
    <property type="project" value="UniProtKB-ARBA"/>
</dbReference>
<sequence>MTETMTVVGLGPVPSDVVAPVLGPGVRFVPTPDDAELRRAAGAIVRAAVRVGPAELDDMPELRVIARTGVGVDDIDIAAASHRGIPVAVTPGVNSTAVAEGALAHILHLVKSLGQLTDLVRSDQWSARTEVPVGDLDGASLGLVGFGNIGKRVKALAEAFGMTVRIYDPIAEVPSANRVDTFEEIVRGSDVISLHVPLTESTRHMVNARMIEQMKPGTILVNTSRGGLVDEDAALEGLESGRLAGVGLDSFDPEPPRPHPLYQHPRTVLTPHVMGLTTKSSRATFVAAAQAVRNVLEGGRPTAVVNAADLSFGGPLTQNGVR</sequence>
<dbReference type="FunFam" id="3.40.50.720:FF:000041">
    <property type="entry name" value="D-3-phosphoglycerate dehydrogenase"/>
    <property type="match status" value="1"/>
</dbReference>
<dbReference type="GO" id="GO:0051287">
    <property type="term" value="F:NAD binding"/>
    <property type="evidence" value="ECO:0007669"/>
    <property type="project" value="InterPro"/>
</dbReference>
<evidence type="ECO:0000256" key="4">
    <source>
        <dbReference type="RuleBase" id="RU003719"/>
    </source>
</evidence>
<protein>
    <submittedName>
        <fullName evidence="7">Oxidoreductase</fullName>
    </submittedName>
</protein>
<dbReference type="Proteomes" id="UP000595374">
    <property type="component" value="Chromosome"/>
</dbReference>
<dbReference type="GO" id="GO:0004617">
    <property type="term" value="F:phosphoglycerate dehydrogenase activity"/>
    <property type="evidence" value="ECO:0007669"/>
    <property type="project" value="UniProtKB-ARBA"/>
</dbReference>
<evidence type="ECO:0000259" key="5">
    <source>
        <dbReference type="Pfam" id="PF00389"/>
    </source>
</evidence>
<dbReference type="InterPro" id="IPR050418">
    <property type="entry name" value="D-iso_2-hydroxyacid_DH_PdxB"/>
</dbReference>
<proteinExistence type="inferred from homology"/>
<comment type="similarity">
    <text evidence="1 4">Belongs to the D-isomer specific 2-hydroxyacid dehydrogenase family.</text>
</comment>
<accession>A0A7T4A222</accession>
<dbReference type="GO" id="GO:0006564">
    <property type="term" value="P:L-serine biosynthetic process"/>
    <property type="evidence" value="ECO:0007669"/>
    <property type="project" value="UniProtKB-ARBA"/>
</dbReference>
<organism evidence="7 8">
    <name type="scientific">Brevibacterium casei</name>
    <dbReference type="NCBI Taxonomy" id="33889"/>
    <lineage>
        <taxon>Bacteria</taxon>
        <taxon>Bacillati</taxon>
        <taxon>Actinomycetota</taxon>
        <taxon>Actinomycetes</taxon>
        <taxon>Micrococcales</taxon>
        <taxon>Brevibacteriaceae</taxon>
        <taxon>Brevibacterium</taxon>
    </lineage>
</organism>
<dbReference type="SUPFAM" id="SSF51735">
    <property type="entry name" value="NAD(P)-binding Rossmann-fold domains"/>
    <property type="match status" value="1"/>
</dbReference>
<evidence type="ECO:0000313" key="8">
    <source>
        <dbReference type="Proteomes" id="UP000595374"/>
    </source>
</evidence>
<reference evidence="7 8" key="1">
    <citation type="submission" date="2020-12" db="EMBL/GenBank/DDBJ databases">
        <title>FDA dAtabase for Regulatory Grade micrObial Sequences (FDA-ARGOS): Supporting development and validation of Infectious Disease Dx tests.</title>
        <authorList>
            <person name="Sproer C."/>
            <person name="Gronow S."/>
            <person name="Severitt S."/>
            <person name="Schroder I."/>
            <person name="Tallon L."/>
            <person name="Sadzewicz L."/>
            <person name="Zhao X."/>
            <person name="Boylan J."/>
            <person name="Ott S."/>
            <person name="Bowen H."/>
            <person name="Vavikolanu K."/>
            <person name="Mehta A."/>
            <person name="Aluvathingal J."/>
            <person name="Nadendla S."/>
            <person name="Lowell S."/>
            <person name="Myers T."/>
            <person name="Yan Y."/>
            <person name="Sichtig H."/>
        </authorList>
    </citation>
    <scope>NUCLEOTIDE SEQUENCE [LARGE SCALE GENOMIC DNA]</scope>
    <source>
        <strain evidence="7 8">FDAARGOS_990</strain>
    </source>
</reference>
<keyword evidence="2 4" id="KW-0560">Oxidoreductase</keyword>
<gene>
    <name evidence="7" type="ORF">I6H47_08330</name>
</gene>
<evidence type="ECO:0000313" key="7">
    <source>
        <dbReference type="EMBL" id="QQB15888.1"/>
    </source>
</evidence>
<evidence type="ECO:0000256" key="2">
    <source>
        <dbReference type="ARBA" id="ARBA00023002"/>
    </source>
</evidence>
<dbReference type="EMBL" id="CP065989">
    <property type="protein sequence ID" value="QQB15888.1"/>
    <property type="molecule type" value="Genomic_DNA"/>
</dbReference>
<keyword evidence="3" id="KW-0520">NAD</keyword>
<dbReference type="Pfam" id="PF00389">
    <property type="entry name" value="2-Hacid_dh"/>
    <property type="match status" value="1"/>
</dbReference>
<dbReference type="Gene3D" id="3.40.50.720">
    <property type="entry name" value="NAD(P)-binding Rossmann-like Domain"/>
    <property type="match status" value="2"/>
</dbReference>
<dbReference type="InterPro" id="IPR006139">
    <property type="entry name" value="D-isomer_2_OHA_DH_cat_dom"/>
</dbReference>
<dbReference type="PANTHER" id="PTHR43761:SF1">
    <property type="entry name" value="D-ISOMER SPECIFIC 2-HYDROXYACID DEHYDROGENASE CATALYTIC DOMAIN-CONTAINING PROTEIN-RELATED"/>
    <property type="match status" value="1"/>
</dbReference>
<dbReference type="SUPFAM" id="SSF52283">
    <property type="entry name" value="Formate/glycerate dehydrogenase catalytic domain-like"/>
    <property type="match status" value="1"/>
</dbReference>
<dbReference type="Pfam" id="PF02826">
    <property type="entry name" value="2-Hacid_dh_C"/>
    <property type="match status" value="1"/>
</dbReference>
<feature type="domain" description="D-isomer specific 2-hydroxyacid dehydrogenase catalytic" evidence="5">
    <location>
        <begin position="36"/>
        <end position="306"/>
    </location>
</feature>
<dbReference type="InterPro" id="IPR029753">
    <property type="entry name" value="D-isomer_DH_CS"/>
</dbReference>
<dbReference type="PANTHER" id="PTHR43761">
    <property type="entry name" value="D-ISOMER SPECIFIC 2-HYDROXYACID DEHYDROGENASE FAMILY PROTEIN (AFU_ORTHOLOGUE AFUA_1G13630)"/>
    <property type="match status" value="1"/>
</dbReference>
<name>A0A7T4A222_9MICO</name>
<dbReference type="AlphaFoldDB" id="A0A7T4A222"/>
<dbReference type="InterPro" id="IPR006140">
    <property type="entry name" value="D-isomer_DH_NAD-bd"/>
</dbReference>